<comment type="similarity">
    <text evidence="1">Belongs to the carbohydrate kinase PfkB family.</text>
</comment>
<organism evidence="5">
    <name type="scientific">marine sediment metagenome</name>
    <dbReference type="NCBI Taxonomy" id="412755"/>
    <lineage>
        <taxon>unclassified sequences</taxon>
        <taxon>metagenomes</taxon>
        <taxon>ecological metagenomes</taxon>
    </lineage>
</organism>
<gene>
    <name evidence="5" type="ORF">S12H4_07818</name>
</gene>
<dbReference type="PANTHER" id="PTHR43320:SF3">
    <property type="entry name" value="CARBOHYDRATE KINASE PFKB DOMAIN-CONTAINING PROTEIN"/>
    <property type="match status" value="1"/>
</dbReference>
<evidence type="ECO:0000256" key="1">
    <source>
        <dbReference type="ARBA" id="ARBA00010688"/>
    </source>
</evidence>
<comment type="caution">
    <text evidence="5">The sequence shown here is derived from an EMBL/GenBank/DDBJ whole genome shotgun (WGS) entry which is preliminary data.</text>
</comment>
<dbReference type="AlphaFoldDB" id="X1S1A1"/>
<proteinExistence type="inferred from homology"/>
<dbReference type="PRINTS" id="PR00990">
    <property type="entry name" value="RIBOKINASE"/>
</dbReference>
<keyword evidence="3" id="KW-0418">Kinase</keyword>
<evidence type="ECO:0000256" key="2">
    <source>
        <dbReference type="ARBA" id="ARBA00022679"/>
    </source>
</evidence>
<protein>
    <recommendedName>
        <fullName evidence="4">Carbohydrate kinase PfkB domain-containing protein</fullName>
    </recommendedName>
</protein>
<accession>X1S1A1</accession>
<dbReference type="SUPFAM" id="SSF53613">
    <property type="entry name" value="Ribokinase-like"/>
    <property type="match status" value="1"/>
</dbReference>
<reference evidence="5" key="1">
    <citation type="journal article" date="2014" name="Front. Microbiol.">
        <title>High frequency of phylogenetically diverse reductive dehalogenase-homologous genes in deep subseafloor sedimentary metagenomes.</title>
        <authorList>
            <person name="Kawai M."/>
            <person name="Futagami T."/>
            <person name="Toyoda A."/>
            <person name="Takaki Y."/>
            <person name="Nishi S."/>
            <person name="Hori S."/>
            <person name="Arai W."/>
            <person name="Tsubouchi T."/>
            <person name="Morono Y."/>
            <person name="Uchiyama I."/>
            <person name="Ito T."/>
            <person name="Fujiyama A."/>
            <person name="Inagaki F."/>
            <person name="Takami H."/>
        </authorList>
    </citation>
    <scope>NUCLEOTIDE SEQUENCE</scope>
    <source>
        <strain evidence="5">Expedition CK06-06</strain>
    </source>
</reference>
<feature type="non-terminal residue" evidence="5">
    <location>
        <position position="263"/>
    </location>
</feature>
<feature type="domain" description="Carbohydrate kinase PfkB" evidence="4">
    <location>
        <begin position="5"/>
        <end position="222"/>
    </location>
</feature>
<name>X1S1A1_9ZZZZ</name>
<sequence length="263" mass="28672">MSNIEVVGLGALNIDHLYRVERILDDGEAVVNEAKSFPGGSAANTIYGLAKLGVNTGYTGVVGGDAEGKILLQDFQKVGVDTSQIRVKPVRTGSVLCLSDRLGRRSLYVIPGANSLLTMDDLDLTYINQAKWLHLSSFADDRQFKVLFELIDRLASSVKLSFAPGVLHAIKELAILSPILNRTHLLFVNQREIRHLTGEDVIAGAENCLKQGCRMVVVTLGKGMRLELSRRTVTAVCYIRDAENEYAIEPSSQDIVSEVDATG</sequence>
<dbReference type="Gene3D" id="3.40.1190.20">
    <property type="match status" value="1"/>
</dbReference>
<evidence type="ECO:0000313" key="5">
    <source>
        <dbReference type="EMBL" id="GAI61539.1"/>
    </source>
</evidence>
<dbReference type="InterPro" id="IPR052700">
    <property type="entry name" value="Carb_kinase_PfkB-like"/>
</dbReference>
<dbReference type="InterPro" id="IPR029056">
    <property type="entry name" value="Ribokinase-like"/>
</dbReference>
<keyword evidence="2" id="KW-0808">Transferase</keyword>
<dbReference type="Pfam" id="PF00294">
    <property type="entry name" value="PfkB"/>
    <property type="match status" value="1"/>
</dbReference>
<dbReference type="PANTHER" id="PTHR43320">
    <property type="entry name" value="SUGAR KINASE"/>
    <property type="match status" value="1"/>
</dbReference>
<dbReference type="InterPro" id="IPR011611">
    <property type="entry name" value="PfkB_dom"/>
</dbReference>
<dbReference type="EMBL" id="BARW01002936">
    <property type="protein sequence ID" value="GAI61539.1"/>
    <property type="molecule type" value="Genomic_DNA"/>
</dbReference>
<dbReference type="GO" id="GO:0016301">
    <property type="term" value="F:kinase activity"/>
    <property type="evidence" value="ECO:0007669"/>
    <property type="project" value="UniProtKB-KW"/>
</dbReference>
<evidence type="ECO:0000256" key="3">
    <source>
        <dbReference type="ARBA" id="ARBA00022777"/>
    </source>
</evidence>
<dbReference type="InterPro" id="IPR002139">
    <property type="entry name" value="Ribo/fructo_kinase"/>
</dbReference>
<evidence type="ECO:0000259" key="4">
    <source>
        <dbReference type="Pfam" id="PF00294"/>
    </source>
</evidence>